<dbReference type="GO" id="GO:0003677">
    <property type="term" value="F:DNA binding"/>
    <property type="evidence" value="ECO:0007669"/>
    <property type="project" value="UniProtKB-KW"/>
</dbReference>
<feature type="domain" description="Sugar-binding" evidence="6">
    <location>
        <begin position="80"/>
        <end position="330"/>
    </location>
</feature>
<proteinExistence type="inferred from homology"/>
<protein>
    <submittedName>
        <fullName evidence="7">DeoR family transcriptional regulator</fullName>
    </submittedName>
</protein>
<keyword evidence="3" id="KW-0238">DNA-binding</keyword>
<dbReference type="EMBL" id="AMSI01000004">
    <property type="protein sequence ID" value="EKF43067.1"/>
    <property type="molecule type" value="Genomic_DNA"/>
</dbReference>
<dbReference type="InterPro" id="IPR036388">
    <property type="entry name" value="WH-like_DNA-bd_sf"/>
</dbReference>
<dbReference type="RefSeq" id="WP_009756221.1">
    <property type="nucleotide sequence ID" value="NZ_AMSI01000004.1"/>
</dbReference>
<dbReference type="SUPFAM" id="SSF100950">
    <property type="entry name" value="NagB/RpiA/CoA transferase-like"/>
    <property type="match status" value="1"/>
</dbReference>
<sequence>MKEGISAVPNKAKKKKKASEPALSSADINVKMAWLYYVEGLTQERIASLLNVSRMKVMRALAASAEDHIVVTTINADTVEQVALERQLEERWNLQSAIVVPEPDESKNLERAIGHAVARYLEEQLKDGMTLAIGGGATLHSSLAFMARRDLKETTVIGLVGALPHSQWINPSIVATKVAERFKVDSFQITAPVVVDDPELRDRLWEQPSLRDVRERAAQADMALLTVGEVAPSATIFRYGIVPPALIEPLREKGAVANILCFFVDSAGRLVDHEVNQRIMAIDLDTVARIPHVILAAGGGAKVDAILAALRTVSAQALITDAATARMLLEKAGNEDF</sequence>
<keyword evidence="8" id="KW-1185">Reference proteome</keyword>
<evidence type="ECO:0000256" key="4">
    <source>
        <dbReference type="ARBA" id="ARBA00023163"/>
    </source>
</evidence>
<dbReference type="eggNOG" id="COG2390">
    <property type="taxonomic scope" value="Bacteria"/>
</dbReference>
<keyword evidence="4" id="KW-0804">Transcription</keyword>
<dbReference type="Gene3D" id="3.40.50.1360">
    <property type="match status" value="1"/>
</dbReference>
<keyword evidence="2" id="KW-0805">Transcription regulation</keyword>
<comment type="caution">
    <text evidence="7">The sequence shown here is derived from an EMBL/GenBank/DDBJ whole genome shotgun (WGS) entry which is preliminary data.</text>
</comment>
<dbReference type="PANTHER" id="PTHR34294">
    <property type="entry name" value="TRANSCRIPTIONAL REGULATOR-RELATED"/>
    <property type="match status" value="1"/>
</dbReference>
<dbReference type="Proteomes" id="UP000007374">
    <property type="component" value="Unassembled WGS sequence"/>
</dbReference>
<dbReference type="STRING" id="721133.SAMN05216176_105103"/>
<evidence type="ECO:0000256" key="5">
    <source>
        <dbReference type="SAM" id="MobiDB-lite"/>
    </source>
</evidence>
<dbReference type="InterPro" id="IPR037171">
    <property type="entry name" value="NagB/RpiA_transferase-like"/>
</dbReference>
<dbReference type="AlphaFoldDB" id="K2PPS2"/>
<feature type="region of interest" description="Disordered" evidence="5">
    <location>
        <begin position="1"/>
        <end position="20"/>
    </location>
</feature>
<evidence type="ECO:0000313" key="7">
    <source>
        <dbReference type="EMBL" id="EKF43067.1"/>
    </source>
</evidence>
<evidence type="ECO:0000259" key="6">
    <source>
        <dbReference type="Pfam" id="PF04198"/>
    </source>
</evidence>
<evidence type="ECO:0000313" key="8">
    <source>
        <dbReference type="Proteomes" id="UP000007374"/>
    </source>
</evidence>
<dbReference type="Pfam" id="PF04198">
    <property type="entry name" value="Sugar-bind"/>
    <property type="match status" value="1"/>
</dbReference>
<name>K2PPS2_9HYPH</name>
<dbReference type="InterPro" id="IPR007324">
    <property type="entry name" value="Sugar-bd_dom_put"/>
</dbReference>
<accession>K2PPS2</accession>
<dbReference type="Gene3D" id="1.10.10.10">
    <property type="entry name" value="Winged helix-like DNA-binding domain superfamily/Winged helix DNA-binding domain"/>
    <property type="match status" value="1"/>
</dbReference>
<comment type="similarity">
    <text evidence="1">Belongs to the SorC transcriptional regulatory family.</text>
</comment>
<dbReference type="PATRIC" id="fig|1231190.3.peg.1474"/>
<dbReference type="InterPro" id="IPR051054">
    <property type="entry name" value="SorC_transcr_regulators"/>
</dbReference>
<reference evidence="7 8" key="1">
    <citation type="journal article" date="2012" name="J. Bacteriol.">
        <title>Genome Sequence of Nitratireductor indicus Type Strain C115.</title>
        <authorList>
            <person name="Lai Q."/>
            <person name="Li G."/>
            <person name="Yu Z."/>
            <person name="Shao Z."/>
        </authorList>
    </citation>
    <scope>NUCLEOTIDE SEQUENCE [LARGE SCALE GENOMIC DNA]</scope>
    <source>
        <strain evidence="7 8">C115</strain>
    </source>
</reference>
<gene>
    <name evidence="7" type="ORF">NA8A_07019</name>
</gene>
<evidence type="ECO:0000256" key="2">
    <source>
        <dbReference type="ARBA" id="ARBA00023015"/>
    </source>
</evidence>
<dbReference type="GO" id="GO:0030246">
    <property type="term" value="F:carbohydrate binding"/>
    <property type="evidence" value="ECO:0007669"/>
    <property type="project" value="InterPro"/>
</dbReference>
<organism evidence="7 8">
    <name type="scientific">Nitratireductor indicus C115</name>
    <dbReference type="NCBI Taxonomy" id="1231190"/>
    <lineage>
        <taxon>Bacteria</taxon>
        <taxon>Pseudomonadati</taxon>
        <taxon>Pseudomonadota</taxon>
        <taxon>Alphaproteobacteria</taxon>
        <taxon>Hyphomicrobiales</taxon>
        <taxon>Phyllobacteriaceae</taxon>
        <taxon>Nitratireductor</taxon>
    </lineage>
</organism>
<evidence type="ECO:0000256" key="3">
    <source>
        <dbReference type="ARBA" id="ARBA00023125"/>
    </source>
</evidence>
<dbReference type="PANTHER" id="PTHR34294:SF1">
    <property type="entry name" value="TRANSCRIPTIONAL REGULATOR LSRR"/>
    <property type="match status" value="1"/>
</dbReference>
<dbReference type="OrthoDB" id="9808171at2"/>
<evidence type="ECO:0000256" key="1">
    <source>
        <dbReference type="ARBA" id="ARBA00010466"/>
    </source>
</evidence>